<gene>
    <name evidence="3" type="ORF">EOD39_11010</name>
</gene>
<keyword evidence="4" id="KW-1185">Reference proteome</keyword>
<dbReference type="InterPro" id="IPR050713">
    <property type="entry name" value="RTP_Phos/Ushers"/>
</dbReference>
<organism evidence="3 4">
    <name type="scientific">Acipenser ruthenus</name>
    <name type="common">Sterlet sturgeon</name>
    <dbReference type="NCBI Taxonomy" id="7906"/>
    <lineage>
        <taxon>Eukaryota</taxon>
        <taxon>Metazoa</taxon>
        <taxon>Chordata</taxon>
        <taxon>Craniata</taxon>
        <taxon>Vertebrata</taxon>
        <taxon>Euteleostomi</taxon>
        <taxon>Actinopterygii</taxon>
        <taxon>Chondrostei</taxon>
        <taxon>Acipenseriformes</taxon>
        <taxon>Acipenseridae</taxon>
        <taxon>Acipenser</taxon>
    </lineage>
</organism>
<protein>
    <submittedName>
        <fullName evidence="3">Receptor-type tyrosine-protein phosphatase beta</fullName>
    </submittedName>
</protein>
<dbReference type="Gene3D" id="2.60.40.10">
    <property type="entry name" value="Immunoglobulins"/>
    <property type="match status" value="2"/>
</dbReference>
<dbReference type="FunFam" id="2.60.40.10:FF:000369">
    <property type="entry name" value="Protein tyrosine phosphatase, receptor type B"/>
    <property type="match status" value="1"/>
</dbReference>
<dbReference type="EMBL" id="SCEB01215875">
    <property type="protein sequence ID" value="RXM27229.1"/>
    <property type="molecule type" value="Genomic_DNA"/>
</dbReference>
<dbReference type="GO" id="GO:0045296">
    <property type="term" value="F:cadherin binding"/>
    <property type="evidence" value="ECO:0007669"/>
    <property type="project" value="TreeGrafter"/>
</dbReference>
<dbReference type="InterPro" id="IPR035992">
    <property type="entry name" value="Ricin_B-like_lectins"/>
</dbReference>
<keyword evidence="3" id="KW-0675">Receptor</keyword>
<feature type="non-terminal residue" evidence="3">
    <location>
        <position position="1"/>
    </location>
</feature>
<feature type="chain" id="PRO_5019173708" evidence="1">
    <location>
        <begin position="19"/>
        <end position="409"/>
    </location>
</feature>
<reference evidence="3 4" key="1">
    <citation type="submission" date="2019-01" db="EMBL/GenBank/DDBJ databases">
        <title>Draft Genome and Complete Hox-Cluster Characterization of the Sterlet Sturgeon (Acipenser ruthenus).</title>
        <authorList>
            <person name="Wei Q."/>
        </authorList>
    </citation>
    <scope>NUCLEOTIDE SEQUENCE [LARGE SCALE GENOMIC DNA]</scope>
    <source>
        <strain evidence="3">WHYD16114868_AA</strain>
        <tissue evidence="3">Blood</tissue>
    </source>
</reference>
<dbReference type="SUPFAM" id="SSF49265">
    <property type="entry name" value="Fibronectin type III"/>
    <property type="match status" value="3"/>
</dbReference>
<dbReference type="CDD" id="cd00063">
    <property type="entry name" value="FN3"/>
    <property type="match status" value="2"/>
</dbReference>
<evidence type="ECO:0000313" key="3">
    <source>
        <dbReference type="EMBL" id="RXM27229.1"/>
    </source>
</evidence>
<dbReference type="GO" id="GO:0001525">
    <property type="term" value="P:angiogenesis"/>
    <property type="evidence" value="ECO:0007669"/>
    <property type="project" value="TreeGrafter"/>
</dbReference>
<dbReference type="PROSITE" id="PS50231">
    <property type="entry name" value="RICIN_B_LECTIN"/>
    <property type="match status" value="1"/>
</dbReference>
<dbReference type="SMART" id="SM00060">
    <property type="entry name" value="FN3"/>
    <property type="match status" value="3"/>
</dbReference>
<dbReference type="Pfam" id="PF00041">
    <property type="entry name" value="fn3"/>
    <property type="match status" value="2"/>
</dbReference>
<dbReference type="InterPro" id="IPR003961">
    <property type="entry name" value="FN3_dom"/>
</dbReference>
<dbReference type="GO" id="GO:0043235">
    <property type="term" value="C:receptor complex"/>
    <property type="evidence" value="ECO:0007669"/>
    <property type="project" value="TreeGrafter"/>
</dbReference>
<accession>A0A444TWG3</accession>
<evidence type="ECO:0000256" key="1">
    <source>
        <dbReference type="SAM" id="SignalP"/>
    </source>
</evidence>
<keyword evidence="1" id="KW-0732">Signal</keyword>
<dbReference type="InterPro" id="IPR036116">
    <property type="entry name" value="FN3_sf"/>
</dbReference>
<dbReference type="InterPro" id="IPR013783">
    <property type="entry name" value="Ig-like_fold"/>
</dbReference>
<dbReference type="Proteomes" id="UP000289886">
    <property type="component" value="Unassembled WGS sequence"/>
</dbReference>
<dbReference type="Gene3D" id="2.80.10.50">
    <property type="match status" value="1"/>
</dbReference>
<name>A0A444TWG3_ACIRT</name>
<feature type="signal peptide" evidence="1">
    <location>
        <begin position="1"/>
        <end position="18"/>
    </location>
</feature>
<dbReference type="PROSITE" id="PS50853">
    <property type="entry name" value="FN3"/>
    <property type="match status" value="1"/>
</dbReference>
<evidence type="ECO:0000259" key="2">
    <source>
        <dbReference type="PROSITE" id="PS50853"/>
    </source>
</evidence>
<dbReference type="PANTHER" id="PTHR46957">
    <property type="entry name" value="CYTOKINE RECEPTOR"/>
    <property type="match status" value="1"/>
</dbReference>
<dbReference type="PANTHER" id="PTHR46957:SF2">
    <property type="entry name" value="RECEPTOR-TYPE TYROSINE-PROTEIN PHOSPHATASE BETA"/>
    <property type="match status" value="1"/>
</dbReference>
<evidence type="ECO:0000313" key="4">
    <source>
        <dbReference type="Proteomes" id="UP000289886"/>
    </source>
</evidence>
<dbReference type="SUPFAM" id="SSF50370">
    <property type="entry name" value="Ricin B-like lectins"/>
    <property type="match status" value="1"/>
</dbReference>
<feature type="domain" description="Fibronectin type-III" evidence="2">
    <location>
        <begin position="236"/>
        <end position="328"/>
    </location>
</feature>
<dbReference type="AlphaFoldDB" id="A0A444TWG3"/>
<comment type="caution">
    <text evidence="3">The sequence shown here is derived from an EMBL/GenBank/DDBJ whole genome shotgun (WGS) entry which is preliminary data.</text>
</comment>
<proteinExistence type="predicted"/>
<sequence length="409" mass="44310">CECFKVFEIISLISFVEGFLIAHVHKGLCLFNDIVLVKLGTCNATSPNQQWTWTQEDKLLHVHSSRCLWADISSSLPSHARLASLGNCSAAPSWSSCEAVGLLGVADSPLYLKKQGQRVVVKTGKRYSNWTKYAVDPGGKYTTAEPVKCAVNLTDTRISTDSVFFKWTSAGRSCNFSVIHTYNNSRTANCARTIGYNDTYECEVKNLEPGTAYDLGILSSTDGELTNTSLQTDPMEPENFKINQETHSSTSLQVQWTASPGHVGWYNVSLLGTDTGQEQSVQVPGGASTEATFTSLMSGSRYTASITAVAGHKTSAALRTAGATVPCAVQNLQLSRVTGGLSASWQHGLGKVDRYRVLLKDDKSVILNLTLESSATTYTFPGLIPGHLYNLTVITEASGLHNESFKLAR</sequence>